<evidence type="ECO:0000256" key="2">
    <source>
        <dbReference type="ARBA" id="ARBA00022692"/>
    </source>
</evidence>
<feature type="domain" description="Rhodopsin" evidence="7">
    <location>
        <begin position="2"/>
        <end position="123"/>
    </location>
</feature>
<feature type="transmembrane region" description="Helical" evidence="6">
    <location>
        <begin position="20"/>
        <end position="43"/>
    </location>
</feature>
<evidence type="ECO:0000313" key="9">
    <source>
        <dbReference type="Proteomes" id="UP001590951"/>
    </source>
</evidence>
<dbReference type="EMBL" id="JBHFEH010000084">
    <property type="protein sequence ID" value="KAL2048042.1"/>
    <property type="molecule type" value="Genomic_DNA"/>
</dbReference>
<dbReference type="Pfam" id="PF20684">
    <property type="entry name" value="Fung_rhodopsin"/>
    <property type="match status" value="1"/>
</dbReference>
<sequence length="228" mass="25887">MPVKAAWDPTTPAKCINFLQFYYGSAGSSIVLDFALLIIPVPFLWRLHMDWTHKLALTTTFLLGYLNPIVSFVRLAYLIQLGPEIKSPDITWNYVDLTAWSIAECSVALISAHIPALQFLFSRLVRKAKQTTINTARNGTQIDGDEAELVVNRPNRPDGRFQRLNDARYALGFKEMPDQYGASAYSKKESKRDTEYELELASRIHVSKRIDVFSSQYDSNGKPEIEHV</sequence>
<evidence type="ECO:0000256" key="1">
    <source>
        <dbReference type="ARBA" id="ARBA00004141"/>
    </source>
</evidence>
<evidence type="ECO:0000313" key="8">
    <source>
        <dbReference type="EMBL" id="KAL2048042.1"/>
    </source>
</evidence>
<reference evidence="8 9" key="1">
    <citation type="submission" date="2024-09" db="EMBL/GenBank/DDBJ databases">
        <title>Rethinking Asexuality: The Enigmatic Case of Functional Sexual Genes in Lepraria (Stereocaulaceae).</title>
        <authorList>
            <person name="Doellman M."/>
            <person name="Sun Y."/>
            <person name="Barcenas-Pena A."/>
            <person name="Lumbsch H.T."/>
            <person name="Grewe F."/>
        </authorList>
    </citation>
    <scope>NUCLEOTIDE SEQUENCE [LARGE SCALE GENOMIC DNA]</scope>
    <source>
        <strain evidence="8 9">Grewe 0041</strain>
    </source>
</reference>
<keyword evidence="3 6" id="KW-1133">Transmembrane helix</keyword>
<comment type="similarity">
    <text evidence="5">Belongs to the SAT4 family.</text>
</comment>
<name>A0ABR4AQN7_9LECA</name>
<dbReference type="PANTHER" id="PTHR33048:SF47">
    <property type="entry name" value="INTEGRAL MEMBRANE PROTEIN-RELATED"/>
    <property type="match status" value="1"/>
</dbReference>
<accession>A0ABR4AQN7</accession>
<keyword evidence="2 6" id="KW-0812">Transmembrane</keyword>
<gene>
    <name evidence="8" type="ORF">ABVK25_011079</name>
</gene>
<feature type="transmembrane region" description="Helical" evidence="6">
    <location>
        <begin position="55"/>
        <end position="79"/>
    </location>
</feature>
<proteinExistence type="inferred from homology"/>
<comment type="subcellular location">
    <subcellularLocation>
        <location evidence="1">Membrane</location>
        <topology evidence="1">Multi-pass membrane protein</topology>
    </subcellularLocation>
</comment>
<protein>
    <recommendedName>
        <fullName evidence="7">Rhodopsin domain-containing protein</fullName>
    </recommendedName>
</protein>
<dbReference type="InterPro" id="IPR049326">
    <property type="entry name" value="Rhodopsin_dom_fungi"/>
</dbReference>
<evidence type="ECO:0000259" key="7">
    <source>
        <dbReference type="Pfam" id="PF20684"/>
    </source>
</evidence>
<dbReference type="PANTHER" id="PTHR33048">
    <property type="entry name" value="PTH11-LIKE INTEGRAL MEMBRANE PROTEIN (AFU_ORTHOLOGUE AFUA_5G11245)"/>
    <property type="match status" value="1"/>
</dbReference>
<keyword evidence="9" id="KW-1185">Reference proteome</keyword>
<evidence type="ECO:0000256" key="4">
    <source>
        <dbReference type="ARBA" id="ARBA00023136"/>
    </source>
</evidence>
<feature type="transmembrane region" description="Helical" evidence="6">
    <location>
        <begin position="99"/>
        <end position="121"/>
    </location>
</feature>
<dbReference type="InterPro" id="IPR052337">
    <property type="entry name" value="SAT4-like"/>
</dbReference>
<evidence type="ECO:0000256" key="5">
    <source>
        <dbReference type="ARBA" id="ARBA00038359"/>
    </source>
</evidence>
<evidence type="ECO:0000256" key="6">
    <source>
        <dbReference type="SAM" id="Phobius"/>
    </source>
</evidence>
<keyword evidence="4 6" id="KW-0472">Membrane</keyword>
<organism evidence="8 9">
    <name type="scientific">Lepraria finkii</name>
    <dbReference type="NCBI Taxonomy" id="1340010"/>
    <lineage>
        <taxon>Eukaryota</taxon>
        <taxon>Fungi</taxon>
        <taxon>Dikarya</taxon>
        <taxon>Ascomycota</taxon>
        <taxon>Pezizomycotina</taxon>
        <taxon>Lecanoromycetes</taxon>
        <taxon>OSLEUM clade</taxon>
        <taxon>Lecanoromycetidae</taxon>
        <taxon>Lecanorales</taxon>
        <taxon>Lecanorineae</taxon>
        <taxon>Stereocaulaceae</taxon>
        <taxon>Lepraria</taxon>
    </lineage>
</organism>
<dbReference type="Proteomes" id="UP001590951">
    <property type="component" value="Unassembled WGS sequence"/>
</dbReference>
<evidence type="ECO:0000256" key="3">
    <source>
        <dbReference type="ARBA" id="ARBA00022989"/>
    </source>
</evidence>
<comment type="caution">
    <text evidence="8">The sequence shown here is derived from an EMBL/GenBank/DDBJ whole genome shotgun (WGS) entry which is preliminary data.</text>
</comment>